<dbReference type="RefSeq" id="WP_345266667.1">
    <property type="nucleotide sequence ID" value="NZ_BAABIM010000002.1"/>
</dbReference>
<proteinExistence type="predicted"/>
<dbReference type="EMBL" id="BAABIM010000002">
    <property type="protein sequence ID" value="GAA4687819.1"/>
    <property type="molecule type" value="Genomic_DNA"/>
</dbReference>
<name>A0ABP8WFL7_9ACTN</name>
<gene>
    <name evidence="1" type="ORF">GCM10023226_27120</name>
</gene>
<evidence type="ECO:0000313" key="1">
    <source>
        <dbReference type="EMBL" id="GAA4687819.1"/>
    </source>
</evidence>
<protein>
    <submittedName>
        <fullName evidence="1">Uncharacterized protein</fullName>
    </submittedName>
</protein>
<reference evidence="2" key="1">
    <citation type="journal article" date="2019" name="Int. J. Syst. Evol. Microbiol.">
        <title>The Global Catalogue of Microorganisms (GCM) 10K type strain sequencing project: providing services to taxonomists for standard genome sequencing and annotation.</title>
        <authorList>
            <consortium name="The Broad Institute Genomics Platform"/>
            <consortium name="The Broad Institute Genome Sequencing Center for Infectious Disease"/>
            <person name="Wu L."/>
            <person name="Ma J."/>
        </authorList>
    </citation>
    <scope>NUCLEOTIDE SEQUENCE [LARGE SCALE GENOMIC DNA]</scope>
    <source>
        <strain evidence="2">JCM 18127</strain>
    </source>
</reference>
<keyword evidence="2" id="KW-1185">Reference proteome</keyword>
<evidence type="ECO:0000313" key="2">
    <source>
        <dbReference type="Proteomes" id="UP001500621"/>
    </source>
</evidence>
<organism evidence="1 2">
    <name type="scientific">Nocardioides nanhaiensis</name>
    <dbReference type="NCBI Taxonomy" id="1476871"/>
    <lineage>
        <taxon>Bacteria</taxon>
        <taxon>Bacillati</taxon>
        <taxon>Actinomycetota</taxon>
        <taxon>Actinomycetes</taxon>
        <taxon>Propionibacteriales</taxon>
        <taxon>Nocardioidaceae</taxon>
        <taxon>Nocardioides</taxon>
    </lineage>
</organism>
<sequence>MVGQVRRFWARERPLLVVALLVLAGTTLGLWRAAAAPPAPDEASAGLAGACRYDAEAAEVVVPVRVDARATEPSRLEVTAGVATDDGTQTGYAASRTLEIDGAPGAEQTAEVLQVRVTLPEPVWERGGQDCWVRVA</sequence>
<accession>A0ABP8WFL7</accession>
<comment type="caution">
    <text evidence="1">The sequence shown here is derived from an EMBL/GenBank/DDBJ whole genome shotgun (WGS) entry which is preliminary data.</text>
</comment>
<dbReference type="Proteomes" id="UP001500621">
    <property type="component" value="Unassembled WGS sequence"/>
</dbReference>